<dbReference type="AlphaFoldDB" id="H2KNP8"/>
<evidence type="ECO:0000313" key="1">
    <source>
        <dbReference type="EMBL" id="GAA37029.1"/>
    </source>
</evidence>
<dbReference type="PANTHER" id="PTHR47163:SF2">
    <property type="entry name" value="SI:DKEY-17M8.2"/>
    <property type="match status" value="1"/>
</dbReference>
<organism evidence="1 2">
    <name type="scientific">Clonorchis sinensis</name>
    <name type="common">Chinese liver fluke</name>
    <dbReference type="NCBI Taxonomy" id="79923"/>
    <lineage>
        <taxon>Eukaryota</taxon>
        <taxon>Metazoa</taxon>
        <taxon>Spiralia</taxon>
        <taxon>Lophotrochozoa</taxon>
        <taxon>Platyhelminthes</taxon>
        <taxon>Trematoda</taxon>
        <taxon>Digenea</taxon>
        <taxon>Opisthorchiida</taxon>
        <taxon>Opisthorchiata</taxon>
        <taxon>Opisthorchiidae</taxon>
        <taxon>Clonorchis</taxon>
    </lineage>
</organism>
<dbReference type="Proteomes" id="UP000008909">
    <property type="component" value="Unassembled WGS sequence"/>
</dbReference>
<gene>
    <name evidence="1" type="ORF">CLF_100547</name>
</gene>
<accession>H2KNP8</accession>
<dbReference type="EMBL" id="DF142845">
    <property type="protein sequence ID" value="GAA37029.1"/>
    <property type="molecule type" value="Genomic_DNA"/>
</dbReference>
<dbReference type="PANTHER" id="PTHR47163">
    <property type="entry name" value="DDE_TNP_IS1595 DOMAIN-CONTAINING PROTEIN"/>
    <property type="match status" value="1"/>
</dbReference>
<dbReference type="InterPro" id="IPR053164">
    <property type="entry name" value="IS1016-like_transposase"/>
</dbReference>
<sequence length="181" mass="20482">MNATECSNNVQRIVILRAVTSPLRISAPGQEDYSYENDVNVSFMSLAIICESCRTGDAESGGKCGVDKFRRRSMSHLIVIIGSLPQIRQYKQSRDSDALWKTTRVHYYPLLNAPIQACIASGSIIISDMWAPYQGIETMIDMNYTHETVNHTENIVDPMPGAHTQTIESLWHVYKMQNKRQ</sequence>
<reference key="2">
    <citation type="submission" date="2011-10" db="EMBL/GenBank/DDBJ databases">
        <title>The genome and transcriptome sequence of Clonorchis sinensis provide insights into the carcinogenic liver fluke.</title>
        <authorList>
            <person name="Wang X."/>
            <person name="Huang Y."/>
            <person name="Chen W."/>
            <person name="Liu H."/>
            <person name="Guo L."/>
            <person name="Chen Y."/>
            <person name="Luo F."/>
            <person name="Zhou W."/>
            <person name="Sun J."/>
            <person name="Mao Q."/>
            <person name="Liang P."/>
            <person name="Zhou C."/>
            <person name="Tian Y."/>
            <person name="Men J."/>
            <person name="Lv X."/>
            <person name="Huang L."/>
            <person name="Zhou J."/>
            <person name="Hu Y."/>
            <person name="Li R."/>
            <person name="Zhang F."/>
            <person name="Lei H."/>
            <person name="Li X."/>
            <person name="Hu X."/>
            <person name="Liang C."/>
            <person name="Xu J."/>
            <person name="Wu Z."/>
            <person name="Yu X."/>
        </authorList>
    </citation>
    <scope>NUCLEOTIDE SEQUENCE</scope>
    <source>
        <strain>Henan</strain>
    </source>
</reference>
<evidence type="ECO:0000313" key="2">
    <source>
        <dbReference type="Proteomes" id="UP000008909"/>
    </source>
</evidence>
<name>H2KNP8_CLOSI</name>
<reference evidence="1" key="1">
    <citation type="journal article" date="2011" name="Genome Biol.">
        <title>The draft genome of the carcinogenic human liver fluke Clonorchis sinensis.</title>
        <authorList>
            <person name="Wang X."/>
            <person name="Chen W."/>
            <person name="Huang Y."/>
            <person name="Sun J."/>
            <person name="Men J."/>
            <person name="Liu H."/>
            <person name="Luo F."/>
            <person name="Guo L."/>
            <person name="Lv X."/>
            <person name="Deng C."/>
            <person name="Zhou C."/>
            <person name="Fan Y."/>
            <person name="Li X."/>
            <person name="Huang L."/>
            <person name="Hu Y."/>
            <person name="Liang C."/>
            <person name="Hu X."/>
            <person name="Xu J."/>
            <person name="Yu X."/>
        </authorList>
    </citation>
    <scope>NUCLEOTIDE SEQUENCE [LARGE SCALE GENOMIC DNA]</scope>
    <source>
        <strain evidence="1">Henan</strain>
    </source>
</reference>
<proteinExistence type="predicted"/>
<protein>
    <submittedName>
        <fullName evidence="1">Uncharacterized protein</fullName>
    </submittedName>
</protein>
<keyword evidence="2" id="KW-1185">Reference proteome</keyword>